<accession>A0A918CU60</accession>
<evidence type="ECO:0000313" key="2">
    <source>
        <dbReference type="Proteomes" id="UP000653411"/>
    </source>
</evidence>
<sequence>MTATDPRWQSRETTRTVQRLTRLAVRVAGARRSHLLSEWGAVLTGAADENRTAQPSRHVILALGFLHAALRMRAHDIFYSAWHPIDWLLVSAIRTNSFIATAVGIQGIYITVHSGLYGLVVEVWEPCGLLGASLFALTRWLRRIRGIELARSGHEAE</sequence>
<protein>
    <submittedName>
        <fullName evidence="1">Uncharacterized protein</fullName>
    </submittedName>
</protein>
<keyword evidence="2" id="KW-1185">Reference proteome</keyword>
<reference evidence="1" key="2">
    <citation type="submission" date="2020-09" db="EMBL/GenBank/DDBJ databases">
        <authorList>
            <person name="Sun Q."/>
            <person name="Zhou Y."/>
        </authorList>
    </citation>
    <scope>NUCLEOTIDE SEQUENCE</scope>
    <source>
        <strain evidence="1">CGMCC 4.7110</strain>
    </source>
</reference>
<dbReference type="Proteomes" id="UP000653411">
    <property type="component" value="Unassembled WGS sequence"/>
</dbReference>
<evidence type="ECO:0000313" key="1">
    <source>
        <dbReference type="EMBL" id="GGN25794.1"/>
    </source>
</evidence>
<name>A0A918CU60_9ACTN</name>
<organism evidence="1 2">
    <name type="scientific">Streptomyces fuscichromogenes</name>
    <dbReference type="NCBI Taxonomy" id="1324013"/>
    <lineage>
        <taxon>Bacteria</taxon>
        <taxon>Bacillati</taxon>
        <taxon>Actinomycetota</taxon>
        <taxon>Actinomycetes</taxon>
        <taxon>Kitasatosporales</taxon>
        <taxon>Streptomycetaceae</taxon>
        <taxon>Streptomyces</taxon>
    </lineage>
</organism>
<reference evidence="1" key="1">
    <citation type="journal article" date="2014" name="Int. J. Syst. Evol. Microbiol.">
        <title>Complete genome sequence of Corynebacterium casei LMG S-19264T (=DSM 44701T), isolated from a smear-ripened cheese.</title>
        <authorList>
            <consortium name="US DOE Joint Genome Institute (JGI-PGF)"/>
            <person name="Walter F."/>
            <person name="Albersmeier A."/>
            <person name="Kalinowski J."/>
            <person name="Ruckert C."/>
        </authorList>
    </citation>
    <scope>NUCLEOTIDE SEQUENCE</scope>
    <source>
        <strain evidence="1">CGMCC 4.7110</strain>
    </source>
</reference>
<proteinExistence type="predicted"/>
<comment type="caution">
    <text evidence="1">The sequence shown here is derived from an EMBL/GenBank/DDBJ whole genome shotgun (WGS) entry which is preliminary data.</text>
</comment>
<dbReference type="EMBL" id="BMML01000015">
    <property type="protein sequence ID" value="GGN25794.1"/>
    <property type="molecule type" value="Genomic_DNA"/>
</dbReference>
<gene>
    <name evidence="1" type="ORF">GCM10011578_060000</name>
</gene>
<dbReference type="AlphaFoldDB" id="A0A918CU60"/>